<dbReference type="Gene3D" id="3.90.550.10">
    <property type="entry name" value="Spore Coat Polysaccharide Biosynthesis Protein SpsA, Chain A"/>
    <property type="match status" value="1"/>
</dbReference>
<protein>
    <submittedName>
        <fullName evidence="4">Glycosyltransferase</fullName>
    </submittedName>
</protein>
<proteinExistence type="predicted"/>
<evidence type="ECO:0000313" key="4">
    <source>
        <dbReference type="EMBL" id="MRX84015.1"/>
    </source>
</evidence>
<evidence type="ECO:0000256" key="2">
    <source>
        <dbReference type="ARBA" id="ARBA00022679"/>
    </source>
</evidence>
<sequence>MSNMPSVSIIVPVYNTKQFLPRCIESIVGQSLKDIEAIFVNDGSTDGSDLVLSSYASKDPRIRVITKQNQGVSAARNDGIRAARGEYLFFADSDDWLEQDGLEKMLDAAKRHRSDVLSADFYMDDGAFATKRQLFPSEFSTTNAAVLSAMQNAILYSQPSAFSSPAFTHVNSFGGAAWHHLIKRSLVEEYGLSFNSYLDGMLEDGFFMLSVFERAHAVAYIQSPTYHYRVSPTSSTHRYLPDFERLFDRVIEQAFSFKDAYCKGDDFEQAIYMRQVSFVNKACEVCFLHPDNPSSRKDRYLDFKRFVQSEGYRRALENVDSKLFIRKQTRVQVRLLKQKLYWLFWTIKQRRIR</sequence>
<dbReference type="PANTHER" id="PTHR22916:SF51">
    <property type="entry name" value="GLYCOSYLTRANSFERASE EPSH-RELATED"/>
    <property type="match status" value="1"/>
</dbReference>
<dbReference type="PANTHER" id="PTHR22916">
    <property type="entry name" value="GLYCOSYLTRANSFERASE"/>
    <property type="match status" value="1"/>
</dbReference>
<dbReference type="InterPro" id="IPR029044">
    <property type="entry name" value="Nucleotide-diphossugar_trans"/>
</dbReference>
<comment type="caution">
    <text evidence="4">The sequence shown here is derived from an EMBL/GenBank/DDBJ whole genome shotgun (WGS) entry which is preliminary data.</text>
</comment>
<organism evidence="4 5">
    <name type="scientific">Eggerthella guodeyinii</name>
    <dbReference type="NCBI Taxonomy" id="2690837"/>
    <lineage>
        <taxon>Bacteria</taxon>
        <taxon>Bacillati</taxon>
        <taxon>Actinomycetota</taxon>
        <taxon>Coriobacteriia</taxon>
        <taxon>Eggerthellales</taxon>
        <taxon>Eggerthellaceae</taxon>
        <taxon>Eggerthella</taxon>
    </lineage>
</organism>
<evidence type="ECO:0000313" key="5">
    <source>
        <dbReference type="Proteomes" id="UP000438093"/>
    </source>
</evidence>
<dbReference type="AlphaFoldDB" id="A0A6N7RRI6"/>
<evidence type="ECO:0000256" key="1">
    <source>
        <dbReference type="ARBA" id="ARBA00022676"/>
    </source>
</evidence>
<dbReference type="SUPFAM" id="SSF53448">
    <property type="entry name" value="Nucleotide-diphospho-sugar transferases"/>
    <property type="match status" value="1"/>
</dbReference>
<dbReference type="InterPro" id="IPR001173">
    <property type="entry name" value="Glyco_trans_2-like"/>
</dbReference>
<feature type="domain" description="Glycosyltransferase 2-like" evidence="3">
    <location>
        <begin position="8"/>
        <end position="134"/>
    </location>
</feature>
<dbReference type="EMBL" id="VTFY01000019">
    <property type="protein sequence ID" value="MRX84015.1"/>
    <property type="molecule type" value="Genomic_DNA"/>
</dbReference>
<gene>
    <name evidence="4" type="ORF">GJG86_16165</name>
</gene>
<reference evidence="5" key="1">
    <citation type="submission" date="2019-08" db="EMBL/GenBank/DDBJ databases">
        <title>Arthrobacter sp. nov., isolated from plateau pika and Tibetan wild ass.</title>
        <authorList>
            <person name="Ge Y."/>
        </authorList>
    </citation>
    <scope>NUCLEOTIDE SEQUENCE [LARGE SCALE GENOMIC DNA]</scope>
    <source>
        <strain evidence="5">HF-4214</strain>
    </source>
</reference>
<dbReference type="Proteomes" id="UP000438093">
    <property type="component" value="Unassembled WGS sequence"/>
</dbReference>
<dbReference type="GO" id="GO:0016757">
    <property type="term" value="F:glycosyltransferase activity"/>
    <property type="evidence" value="ECO:0007669"/>
    <property type="project" value="UniProtKB-KW"/>
</dbReference>
<evidence type="ECO:0000259" key="3">
    <source>
        <dbReference type="Pfam" id="PF00535"/>
    </source>
</evidence>
<accession>A0A6N7RRI6</accession>
<dbReference type="CDD" id="cd00761">
    <property type="entry name" value="Glyco_tranf_GTA_type"/>
    <property type="match status" value="1"/>
</dbReference>
<dbReference type="Pfam" id="PF00535">
    <property type="entry name" value="Glycos_transf_2"/>
    <property type="match status" value="1"/>
</dbReference>
<name>A0A6N7RRI6_9ACTN</name>
<keyword evidence="1" id="KW-0328">Glycosyltransferase</keyword>
<keyword evidence="5" id="KW-1185">Reference proteome</keyword>
<keyword evidence="2 4" id="KW-0808">Transferase</keyword>